<feature type="transmembrane region" description="Helical" evidence="8">
    <location>
        <begin position="211"/>
        <end position="230"/>
    </location>
</feature>
<dbReference type="InterPro" id="IPR037185">
    <property type="entry name" value="EmrE-like"/>
</dbReference>
<dbReference type="PANTHER" id="PTHR16119:SF17">
    <property type="entry name" value="TRANSMEMBRANE PROTEIN 144"/>
    <property type="match status" value="1"/>
</dbReference>
<evidence type="ECO:0000256" key="2">
    <source>
        <dbReference type="ARBA" id="ARBA00006117"/>
    </source>
</evidence>
<dbReference type="GO" id="GO:0015144">
    <property type="term" value="F:carbohydrate transmembrane transporter activity"/>
    <property type="evidence" value="ECO:0007669"/>
    <property type="project" value="InterPro"/>
</dbReference>
<sequence>MGNILLALVPAVMWGIQPLILQTIGGKTSSQQMGMSLGALIFSIGVLFFHQPVWSWHLILASFVCGLAWAFGQITQIESFHIIGVSAAMPISTGMQLIGVTLFGIFYFHEWTSTMDYVYGISALIVIILGVFFTAYREKGDNSSKQGAMQRGLFVLVLSTIGQVTYNVIPRMADLNGWDVLFPQGIGMAIGAMAFSFFFDKKPELFSKKSFQNIAAGAAFAIGNIGILLSNKVNGVAVGFTLSQMNVIVNTLGGLIFLKESRTSKELKLTIGGLILVAAGGILIGLTK</sequence>
<keyword evidence="7 8" id="KW-0472">Membrane</keyword>
<accession>A0A3G5FG87</accession>
<evidence type="ECO:0000313" key="10">
    <source>
        <dbReference type="Proteomes" id="UP000280475"/>
    </source>
</evidence>
<dbReference type="PANTHER" id="PTHR16119">
    <property type="entry name" value="TRANSMEMBRANE PROTEIN 144"/>
    <property type="match status" value="1"/>
</dbReference>
<feature type="transmembrane region" description="Helical" evidence="8">
    <location>
        <begin position="82"/>
        <end position="105"/>
    </location>
</feature>
<dbReference type="AlphaFoldDB" id="A0A3G5FG87"/>
<evidence type="ECO:0000256" key="7">
    <source>
        <dbReference type="ARBA" id="ARBA00023136"/>
    </source>
</evidence>
<feature type="transmembrane region" description="Helical" evidence="8">
    <location>
        <begin position="33"/>
        <end position="50"/>
    </location>
</feature>
<proteinExistence type="inferred from homology"/>
<feature type="transmembrane region" description="Helical" evidence="8">
    <location>
        <begin position="236"/>
        <end position="257"/>
    </location>
</feature>
<evidence type="ECO:0000256" key="8">
    <source>
        <dbReference type="SAM" id="Phobius"/>
    </source>
</evidence>
<dbReference type="EMBL" id="CP027768">
    <property type="protein sequence ID" value="AYW49245.1"/>
    <property type="molecule type" value="Genomic_DNA"/>
</dbReference>
<gene>
    <name evidence="9" type="ORF">C7H83_01430</name>
</gene>
<name>A0A3G5FG87_TETHA</name>
<evidence type="ECO:0000256" key="4">
    <source>
        <dbReference type="ARBA" id="ARBA00022597"/>
    </source>
</evidence>
<feature type="transmembrane region" description="Helical" evidence="8">
    <location>
        <begin position="181"/>
        <end position="199"/>
    </location>
</feature>
<dbReference type="RefSeq" id="WP_103892327.1">
    <property type="nucleotide sequence ID" value="NZ_CP027768.1"/>
</dbReference>
<dbReference type="SUPFAM" id="SSF103481">
    <property type="entry name" value="Multidrug resistance efflux transporter EmrE"/>
    <property type="match status" value="1"/>
</dbReference>
<evidence type="ECO:0000313" key="9">
    <source>
        <dbReference type="EMBL" id="AYW49245.1"/>
    </source>
</evidence>
<comment type="similarity">
    <text evidence="2">Belongs to the GRP transporter (TC 2.A.7.5) family.</text>
</comment>
<keyword evidence="5 8" id="KW-0812">Transmembrane</keyword>
<evidence type="ECO:0000256" key="6">
    <source>
        <dbReference type="ARBA" id="ARBA00022989"/>
    </source>
</evidence>
<feature type="transmembrane region" description="Helical" evidence="8">
    <location>
        <begin position="6"/>
        <end position="26"/>
    </location>
</feature>
<comment type="subcellular location">
    <subcellularLocation>
        <location evidence="1">Cell membrane</location>
        <topology evidence="1">Multi-pass membrane protein</topology>
    </subcellularLocation>
</comment>
<protein>
    <submittedName>
        <fullName evidence="9">Glucose transporter GlcU</fullName>
    </submittedName>
</protein>
<reference evidence="9 10" key="1">
    <citation type="journal article" date="2012" name="Int. J. Syst. Evol. Microbiol.">
        <title>Characterization of Tetragenococcus strains from sugar thick juice reveals a novel species, Tetragenococcus osmophilus sp. nov., and divides Tetragenococcus halophilus into two subspecies, T. halophilus subsp. halophilus subsp. nov. and T. halophilus subsp. flandriensis subsp. nov.</title>
        <authorList>
            <person name="Juste A."/>
            <person name="Van Trappen S."/>
            <person name="Verreth C."/>
            <person name="Cleenwerck I."/>
            <person name="De Vos P."/>
            <person name="Lievens B."/>
            <person name="Willems K.A."/>
        </authorList>
    </citation>
    <scope>NUCLEOTIDE SEQUENCE [LARGE SCALE GENOMIC DNA]</scope>
    <source>
        <strain evidence="9 10">LMG 26042</strain>
    </source>
</reference>
<evidence type="ECO:0000256" key="1">
    <source>
        <dbReference type="ARBA" id="ARBA00004651"/>
    </source>
</evidence>
<feature type="transmembrane region" description="Helical" evidence="8">
    <location>
        <begin position="148"/>
        <end position="169"/>
    </location>
</feature>
<keyword evidence="3" id="KW-0813">Transport</keyword>
<organism evidence="9 10">
    <name type="scientific">Tetragenococcus halophilus</name>
    <name type="common">Pediococcus halophilus</name>
    <dbReference type="NCBI Taxonomy" id="51669"/>
    <lineage>
        <taxon>Bacteria</taxon>
        <taxon>Bacillati</taxon>
        <taxon>Bacillota</taxon>
        <taxon>Bacilli</taxon>
        <taxon>Lactobacillales</taxon>
        <taxon>Enterococcaceae</taxon>
        <taxon>Tetragenococcus</taxon>
    </lineage>
</organism>
<dbReference type="CDD" id="cd23110">
    <property type="entry name" value="GRP"/>
    <property type="match status" value="1"/>
</dbReference>
<evidence type="ECO:0000256" key="5">
    <source>
        <dbReference type="ARBA" id="ARBA00022692"/>
    </source>
</evidence>
<dbReference type="Proteomes" id="UP000280475">
    <property type="component" value="Chromosome"/>
</dbReference>
<feature type="transmembrane region" description="Helical" evidence="8">
    <location>
        <begin position="269"/>
        <end position="287"/>
    </location>
</feature>
<dbReference type="Pfam" id="PF06800">
    <property type="entry name" value="Sugar_transport"/>
    <property type="match status" value="1"/>
</dbReference>
<keyword evidence="4 9" id="KW-0762">Sugar transport</keyword>
<feature type="transmembrane region" description="Helical" evidence="8">
    <location>
        <begin position="56"/>
        <end position="75"/>
    </location>
</feature>
<keyword evidence="6 8" id="KW-1133">Transmembrane helix</keyword>
<dbReference type="GO" id="GO:0005886">
    <property type="term" value="C:plasma membrane"/>
    <property type="evidence" value="ECO:0007669"/>
    <property type="project" value="UniProtKB-SubCell"/>
</dbReference>
<evidence type="ECO:0000256" key="3">
    <source>
        <dbReference type="ARBA" id="ARBA00022448"/>
    </source>
</evidence>
<feature type="transmembrane region" description="Helical" evidence="8">
    <location>
        <begin position="117"/>
        <end position="136"/>
    </location>
</feature>
<dbReference type="InterPro" id="IPR010651">
    <property type="entry name" value="Sugar_transport"/>
</dbReference>